<sequence>MESKEGIVSVKQETNYTWPDKGDDFVSNSADPCKIENVDVSPSYKTSYKYITPREQRRLRRGEIPESSDTWRLGSERLHRASTLHTAALRLYIVHSQ</sequence>
<keyword evidence="2" id="KW-1185">Reference proteome</keyword>
<dbReference type="EMBL" id="CADCXV010000778">
    <property type="protein sequence ID" value="CAB0035329.1"/>
    <property type="molecule type" value="Genomic_DNA"/>
</dbReference>
<reference evidence="1 2" key="1">
    <citation type="submission" date="2020-02" db="EMBL/GenBank/DDBJ databases">
        <authorList>
            <person name="Ferguson B K."/>
        </authorList>
    </citation>
    <scope>NUCLEOTIDE SEQUENCE [LARGE SCALE GENOMIC DNA]</scope>
</reference>
<gene>
    <name evidence="1" type="ORF">TBRA_LOCUS7227</name>
</gene>
<protein>
    <submittedName>
        <fullName evidence="1">Uncharacterized protein</fullName>
    </submittedName>
</protein>
<dbReference type="AlphaFoldDB" id="A0A6H5II05"/>
<name>A0A6H5II05_9HYME</name>
<evidence type="ECO:0000313" key="1">
    <source>
        <dbReference type="EMBL" id="CAB0035329.1"/>
    </source>
</evidence>
<evidence type="ECO:0000313" key="2">
    <source>
        <dbReference type="Proteomes" id="UP000479190"/>
    </source>
</evidence>
<accession>A0A6H5II05</accession>
<dbReference type="Proteomes" id="UP000479190">
    <property type="component" value="Unassembled WGS sequence"/>
</dbReference>
<proteinExistence type="predicted"/>
<organism evidence="1 2">
    <name type="scientific">Trichogramma brassicae</name>
    <dbReference type="NCBI Taxonomy" id="86971"/>
    <lineage>
        <taxon>Eukaryota</taxon>
        <taxon>Metazoa</taxon>
        <taxon>Ecdysozoa</taxon>
        <taxon>Arthropoda</taxon>
        <taxon>Hexapoda</taxon>
        <taxon>Insecta</taxon>
        <taxon>Pterygota</taxon>
        <taxon>Neoptera</taxon>
        <taxon>Endopterygota</taxon>
        <taxon>Hymenoptera</taxon>
        <taxon>Apocrita</taxon>
        <taxon>Proctotrupomorpha</taxon>
        <taxon>Chalcidoidea</taxon>
        <taxon>Trichogrammatidae</taxon>
        <taxon>Trichogramma</taxon>
    </lineage>
</organism>